<evidence type="ECO:0000313" key="3">
    <source>
        <dbReference type="EnsemblMetazoa" id="CapteP204063"/>
    </source>
</evidence>
<sequence length="170" mass="19280">MAEEDTQKTPSGSCEDLYSDLLGSSNAEDEMVTSFSNPNYGLTDAETPCAEHFPDEEDDENIYADVRDDDGSSTDAVTSNDEEEGVTDDQKKREVSPFAEPPTKGFLGYYASLERSARKSQDKELAERHREMQVQEDEAQKQRATAEEAAKRFGVYLKLYERDWKRLEIL</sequence>
<reference evidence="3" key="3">
    <citation type="submission" date="2015-06" db="UniProtKB">
        <authorList>
            <consortium name="EnsemblMetazoa"/>
        </authorList>
    </citation>
    <scope>IDENTIFICATION</scope>
</reference>
<dbReference type="HOGENOM" id="CLU_1572071_0_0_1"/>
<gene>
    <name evidence="2" type="ORF">CAPTEDRAFT_204063</name>
</gene>
<dbReference type="EMBL" id="KB295063">
    <property type="protein sequence ID" value="ELU13620.1"/>
    <property type="molecule type" value="Genomic_DNA"/>
</dbReference>
<evidence type="ECO:0000313" key="4">
    <source>
        <dbReference type="Proteomes" id="UP000014760"/>
    </source>
</evidence>
<dbReference type="AlphaFoldDB" id="R7VD59"/>
<reference evidence="2 4" key="2">
    <citation type="journal article" date="2013" name="Nature">
        <title>Insights into bilaterian evolution from three spiralian genomes.</title>
        <authorList>
            <person name="Simakov O."/>
            <person name="Marletaz F."/>
            <person name="Cho S.J."/>
            <person name="Edsinger-Gonzales E."/>
            <person name="Havlak P."/>
            <person name="Hellsten U."/>
            <person name="Kuo D.H."/>
            <person name="Larsson T."/>
            <person name="Lv J."/>
            <person name="Arendt D."/>
            <person name="Savage R."/>
            <person name="Osoegawa K."/>
            <person name="de Jong P."/>
            <person name="Grimwood J."/>
            <person name="Chapman J.A."/>
            <person name="Shapiro H."/>
            <person name="Aerts A."/>
            <person name="Otillar R.P."/>
            <person name="Terry A.Y."/>
            <person name="Boore J.L."/>
            <person name="Grigoriev I.V."/>
            <person name="Lindberg D.R."/>
            <person name="Seaver E.C."/>
            <person name="Weisblat D.A."/>
            <person name="Putnam N.H."/>
            <person name="Rokhsar D.S."/>
        </authorList>
    </citation>
    <scope>NUCLEOTIDE SEQUENCE</scope>
    <source>
        <strain evidence="2 4">I ESC-2004</strain>
    </source>
</reference>
<dbReference type="EMBL" id="AMQN01005074">
    <property type="status" value="NOT_ANNOTATED_CDS"/>
    <property type="molecule type" value="Genomic_DNA"/>
</dbReference>
<dbReference type="Proteomes" id="UP000014760">
    <property type="component" value="Unassembled WGS sequence"/>
</dbReference>
<reference evidence="4" key="1">
    <citation type="submission" date="2012-12" db="EMBL/GenBank/DDBJ databases">
        <authorList>
            <person name="Hellsten U."/>
            <person name="Grimwood J."/>
            <person name="Chapman J.A."/>
            <person name="Shapiro H."/>
            <person name="Aerts A."/>
            <person name="Otillar R.P."/>
            <person name="Terry A.Y."/>
            <person name="Boore J.L."/>
            <person name="Simakov O."/>
            <person name="Marletaz F."/>
            <person name="Cho S.-J."/>
            <person name="Edsinger-Gonzales E."/>
            <person name="Havlak P."/>
            <person name="Kuo D.-H."/>
            <person name="Larsson T."/>
            <person name="Lv J."/>
            <person name="Arendt D."/>
            <person name="Savage R."/>
            <person name="Osoegawa K."/>
            <person name="de Jong P."/>
            <person name="Lindberg D.R."/>
            <person name="Seaver E.C."/>
            <person name="Weisblat D.A."/>
            <person name="Putnam N.H."/>
            <person name="Grigoriev I.V."/>
            <person name="Rokhsar D.S."/>
        </authorList>
    </citation>
    <scope>NUCLEOTIDE SEQUENCE</scope>
    <source>
        <strain evidence="4">I ESC-2004</strain>
    </source>
</reference>
<evidence type="ECO:0000256" key="1">
    <source>
        <dbReference type="SAM" id="MobiDB-lite"/>
    </source>
</evidence>
<organism evidence="2">
    <name type="scientific">Capitella teleta</name>
    <name type="common">Polychaete worm</name>
    <dbReference type="NCBI Taxonomy" id="283909"/>
    <lineage>
        <taxon>Eukaryota</taxon>
        <taxon>Metazoa</taxon>
        <taxon>Spiralia</taxon>
        <taxon>Lophotrochozoa</taxon>
        <taxon>Annelida</taxon>
        <taxon>Polychaeta</taxon>
        <taxon>Sedentaria</taxon>
        <taxon>Scolecida</taxon>
        <taxon>Capitellidae</taxon>
        <taxon>Capitella</taxon>
    </lineage>
</organism>
<dbReference type="EnsemblMetazoa" id="CapteT204063">
    <property type="protein sequence ID" value="CapteP204063"/>
    <property type="gene ID" value="CapteG204063"/>
</dbReference>
<keyword evidence="4" id="KW-1185">Reference proteome</keyword>
<evidence type="ECO:0000313" key="2">
    <source>
        <dbReference type="EMBL" id="ELU13620.1"/>
    </source>
</evidence>
<protein>
    <submittedName>
        <fullName evidence="2 3">Uncharacterized protein</fullName>
    </submittedName>
</protein>
<proteinExistence type="predicted"/>
<feature type="region of interest" description="Disordered" evidence="1">
    <location>
        <begin position="1"/>
        <end position="104"/>
    </location>
</feature>
<accession>R7VD59</accession>
<feature type="compositionally biased region" description="Acidic residues" evidence="1">
    <location>
        <begin position="54"/>
        <end position="64"/>
    </location>
</feature>
<feature type="region of interest" description="Disordered" evidence="1">
    <location>
        <begin position="118"/>
        <end position="145"/>
    </location>
</feature>
<name>R7VD59_CAPTE</name>